<dbReference type="Proteomes" id="UP000789702">
    <property type="component" value="Unassembled WGS sequence"/>
</dbReference>
<reference evidence="1" key="1">
    <citation type="submission" date="2021-06" db="EMBL/GenBank/DDBJ databases">
        <authorList>
            <person name="Kallberg Y."/>
            <person name="Tangrot J."/>
            <person name="Rosling A."/>
        </authorList>
    </citation>
    <scope>NUCLEOTIDE SEQUENCE</scope>
    <source>
        <strain evidence="1">IL203A</strain>
    </source>
</reference>
<gene>
    <name evidence="1" type="ORF">DHETER_LOCUS1847</name>
</gene>
<keyword evidence="2" id="KW-1185">Reference proteome</keyword>
<sequence>MSKSAHRDTKSHVSHISQDYCDVKEGKRGQSHELHDKYVHPSTNHDPKLAFNQKMDIERESQIEIKFGVESSTVSKTSKREKKTRDVKDRESSGCLRILSPNDVKD</sequence>
<proteinExistence type="predicted"/>
<comment type="caution">
    <text evidence="1">The sequence shown here is derived from an EMBL/GenBank/DDBJ whole genome shotgun (WGS) entry which is preliminary data.</text>
</comment>
<evidence type="ECO:0000313" key="1">
    <source>
        <dbReference type="EMBL" id="CAG8474163.1"/>
    </source>
</evidence>
<organism evidence="1 2">
    <name type="scientific">Dentiscutata heterogama</name>
    <dbReference type="NCBI Taxonomy" id="1316150"/>
    <lineage>
        <taxon>Eukaryota</taxon>
        <taxon>Fungi</taxon>
        <taxon>Fungi incertae sedis</taxon>
        <taxon>Mucoromycota</taxon>
        <taxon>Glomeromycotina</taxon>
        <taxon>Glomeromycetes</taxon>
        <taxon>Diversisporales</taxon>
        <taxon>Gigasporaceae</taxon>
        <taxon>Dentiscutata</taxon>
    </lineage>
</organism>
<evidence type="ECO:0000313" key="2">
    <source>
        <dbReference type="Proteomes" id="UP000789702"/>
    </source>
</evidence>
<protein>
    <submittedName>
        <fullName evidence="1">11439_t:CDS:1</fullName>
    </submittedName>
</protein>
<dbReference type="EMBL" id="CAJVPU010001202">
    <property type="protein sequence ID" value="CAG8474163.1"/>
    <property type="molecule type" value="Genomic_DNA"/>
</dbReference>
<feature type="non-terminal residue" evidence="1">
    <location>
        <position position="106"/>
    </location>
</feature>
<accession>A0ACA9KIS8</accession>
<name>A0ACA9KIS8_9GLOM</name>